<feature type="compositionally biased region" description="Polar residues" evidence="1">
    <location>
        <begin position="101"/>
        <end position="118"/>
    </location>
</feature>
<dbReference type="PROSITE" id="PS51257">
    <property type="entry name" value="PROKAR_LIPOPROTEIN"/>
    <property type="match status" value="1"/>
</dbReference>
<dbReference type="Proteomes" id="UP000224871">
    <property type="component" value="Unassembled WGS sequence"/>
</dbReference>
<reference evidence="3" key="1">
    <citation type="submission" date="2016-12" db="EMBL/GenBank/DDBJ databases">
        <authorList>
            <person name="Song W.-J."/>
            <person name="Kurnit D.M."/>
        </authorList>
    </citation>
    <scope>NUCLEOTIDE SEQUENCE [LARGE SCALE GENOMIC DNA]</scope>
    <source>
        <strain evidence="3">HGB1681</strain>
    </source>
</reference>
<dbReference type="EMBL" id="FTLG01000015">
    <property type="protein sequence ID" value="SIP71270.1"/>
    <property type="molecule type" value="Genomic_DNA"/>
</dbReference>
<evidence type="ECO:0000313" key="4">
    <source>
        <dbReference type="Proteomes" id="UP000196435"/>
    </source>
</evidence>
<sequence length="118" mass="13130">MMKNYKLLLLPSTIVGWLLLTGCSSIMAHSGPNQGYYSGAQANINMLKDDNTGWLLKPILVVDLPLSVFLDTLLLPFDYAFSGQDQTEKSPKLRIEKLEENTNSSQSISENTTHNNEP</sequence>
<reference evidence="2 5" key="3">
    <citation type="journal article" date="2017" name="Nat. Microbiol.">
        <title>Natural product diversity associated with the nematode symbionts Photorhabdus and Xenorhabdus.</title>
        <authorList>
            <person name="Tobias N.J."/>
            <person name="Wolff H."/>
            <person name="Djahanschiri B."/>
            <person name="Grundmann F."/>
            <person name="Kronenwerth M."/>
            <person name="Shi Y.M."/>
            <person name="Simonyi S."/>
            <person name="Grun P."/>
            <person name="Shapiro-Ilan D."/>
            <person name="Pidot S.J."/>
            <person name="Stinear T.P."/>
            <person name="Ebersberger I."/>
            <person name="Bode H.B."/>
        </authorList>
    </citation>
    <scope>NUCLEOTIDE SEQUENCE [LARGE SCALE GENOMIC DNA]</scope>
    <source>
        <strain evidence="2 5">DSM 16336</strain>
    </source>
</reference>
<dbReference type="EMBL" id="NIBU01000016">
    <property type="protein sequence ID" value="PHM36250.1"/>
    <property type="molecule type" value="Genomic_DNA"/>
</dbReference>
<dbReference type="Proteomes" id="UP000196435">
    <property type="component" value="Unassembled WGS sequence"/>
</dbReference>
<gene>
    <name evidence="2" type="ORF">Xinn_01784</name>
    <name evidence="3" type="ORF">XIS1_1110047</name>
</gene>
<protein>
    <submittedName>
        <fullName evidence="2">Membrane protein</fullName>
    </submittedName>
</protein>
<feature type="region of interest" description="Disordered" evidence="1">
    <location>
        <begin position="98"/>
        <end position="118"/>
    </location>
</feature>
<proteinExistence type="predicted"/>
<keyword evidence="5" id="KW-1185">Reference proteome</keyword>
<evidence type="ECO:0000313" key="3">
    <source>
        <dbReference type="EMBL" id="SIP71270.1"/>
    </source>
</evidence>
<accession>A0A1N6MR17</accession>
<reference evidence="4" key="2">
    <citation type="submission" date="2016-12" db="EMBL/GenBank/DDBJ databases">
        <authorList>
            <person name="Gaudriault S."/>
        </authorList>
    </citation>
    <scope>NUCLEOTIDE SEQUENCE [LARGE SCALE GENOMIC DNA]</scope>
    <source>
        <strain evidence="4">HGB1681 (deposited as PTA-6826 in the American Type Culture Collection)</strain>
    </source>
</reference>
<dbReference type="Pfam" id="PF07119">
    <property type="entry name" value="DUF1375"/>
    <property type="match status" value="1"/>
</dbReference>
<dbReference type="InterPro" id="IPR010780">
    <property type="entry name" value="DUF1375"/>
</dbReference>
<name>A0A1N6MR17_9GAMM</name>
<evidence type="ECO:0000313" key="2">
    <source>
        <dbReference type="EMBL" id="PHM36250.1"/>
    </source>
</evidence>
<dbReference type="NCBIfam" id="NF008628">
    <property type="entry name" value="PRK11616.1"/>
    <property type="match status" value="1"/>
</dbReference>
<dbReference type="AlphaFoldDB" id="A0A1N6MR17"/>
<organism evidence="3 4">
    <name type="scientific">Xenorhabdus innexi</name>
    <dbReference type="NCBI Taxonomy" id="290109"/>
    <lineage>
        <taxon>Bacteria</taxon>
        <taxon>Pseudomonadati</taxon>
        <taxon>Pseudomonadota</taxon>
        <taxon>Gammaproteobacteria</taxon>
        <taxon>Enterobacterales</taxon>
        <taxon>Morganellaceae</taxon>
        <taxon>Xenorhabdus</taxon>
    </lineage>
</organism>
<evidence type="ECO:0000256" key="1">
    <source>
        <dbReference type="SAM" id="MobiDB-lite"/>
    </source>
</evidence>
<evidence type="ECO:0000313" key="5">
    <source>
        <dbReference type="Proteomes" id="UP000224871"/>
    </source>
</evidence>